<evidence type="ECO:0000313" key="2">
    <source>
        <dbReference type="Proteomes" id="UP000422744"/>
    </source>
</evidence>
<sequence>MSNINRIIREVIKEFRSKLPDKEIEEYSGKLNKLHIYQCNKHIIENKKLYHYTINGKTHAMGQHGHNFVKSLEVILRNKPQISLEEVIDFMEKIINFGIDSCYGAFEMIFESRSGVTIDDAVNFVKDSLSSKFYRFHGSGIFKVILELNPESSLEEIEKQFSKVVDPYFLNAWSRESERAFAKICRLCREGHVENMQKFDFSNFNLDQDSAGALRALLQYCVDVSNQKALGDSHELHREEMEGIYKFDDNYDLNLDSDHNDSIWH</sequence>
<dbReference type="RefSeq" id="WP_155968486.1">
    <property type="nucleotide sequence ID" value="NZ_CP037426.1"/>
</dbReference>
<evidence type="ECO:0000313" key="1">
    <source>
        <dbReference type="EMBL" id="QGT15968.1"/>
    </source>
</evidence>
<name>A0A6I6CN22_WOLPI</name>
<dbReference type="EMBL" id="CP037426">
    <property type="protein sequence ID" value="QGT15968.1"/>
    <property type="molecule type" value="Genomic_DNA"/>
</dbReference>
<proteinExistence type="predicted"/>
<dbReference type="AlphaFoldDB" id="A0A6I6CN22"/>
<dbReference type="Proteomes" id="UP000422744">
    <property type="component" value="Chromosome"/>
</dbReference>
<protein>
    <submittedName>
        <fullName evidence="1">Uncharacterized protein</fullName>
    </submittedName>
</protein>
<organism evidence="1 2">
    <name type="scientific">Wolbachia pipientis</name>
    <dbReference type="NCBI Taxonomy" id="955"/>
    <lineage>
        <taxon>Bacteria</taxon>
        <taxon>Pseudomonadati</taxon>
        <taxon>Pseudomonadota</taxon>
        <taxon>Alphaproteobacteria</taxon>
        <taxon>Rickettsiales</taxon>
        <taxon>Anaplasmataceae</taxon>
        <taxon>Wolbachieae</taxon>
        <taxon>Wolbachia</taxon>
    </lineage>
</organism>
<reference evidence="1 2" key="1">
    <citation type="submission" date="2019-03" db="EMBL/GenBank/DDBJ databases">
        <title>Wolbachia endosymbiont of Haematobia irritans wIrr.</title>
        <authorList>
            <person name="Parry R.H."/>
            <person name="Asgari S."/>
        </authorList>
    </citation>
    <scope>NUCLEOTIDE SEQUENCE [LARGE SCALE GENOMIC DNA]</scope>
    <source>
        <strain evidence="2">wIrr</strain>
    </source>
</reference>
<gene>
    <name evidence="1" type="ORF">E0495_01405</name>
</gene>
<accession>A0A6I6CN22</accession>